<keyword evidence="1" id="KW-0472">Membrane</keyword>
<dbReference type="Proteomes" id="UP000007802">
    <property type="component" value="Unassembled WGS sequence"/>
</dbReference>
<evidence type="ECO:0000256" key="1">
    <source>
        <dbReference type="SAM" id="Phobius"/>
    </source>
</evidence>
<sequence length="167" mass="18054">SSHIDRSVFTDDSELNVELLIENLKNVIMKKLSVSCVTESSAFFSLLSVSFSAALSQSSTPVSVSDSPAPATSVPTILTSVTSGFIISAFVISSSQFKKMLYRLNESHLSAFTSVSEIILIEDDNITETTLSHSQASLITFSLFSAEKIVHTSDYKHSASDDSHHLS</sequence>
<gene>
    <name evidence="2" type="ORF">BDDG_12017</name>
</gene>
<feature type="non-terminal residue" evidence="2">
    <location>
        <position position="1"/>
    </location>
</feature>
<feature type="transmembrane region" description="Helical" evidence="1">
    <location>
        <begin position="32"/>
        <end position="54"/>
    </location>
</feature>
<name>A0A0J9EMG3_AJEDA</name>
<evidence type="ECO:0000313" key="2">
    <source>
        <dbReference type="EMBL" id="KMW67271.1"/>
    </source>
</evidence>
<organism evidence="2">
    <name type="scientific">Ajellomyces dermatitidis (strain ATCC 18188 / CBS 674.68)</name>
    <name type="common">Blastomyces dermatitidis</name>
    <dbReference type="NCBI Taxonomy" id="653446"/>
    <lineage>
        <taxon>Eukaryota</taxon>
        <taxon>Fungi</taxon>
        <taxon>Dikarya</taxon>
        <taxon>Ascomycota</taxon>
        <taxon>Pezizomycotina</taxon>
        <taxon>Eurotiomycetes</taxon>
        <taxon>Eurotiomycetidae</taxon>
        <taxon>Onygenales</taxon>
        <taxon>Ajellomycetaceae</taxon>
        <taxon>Blastomyces</taxon>
    </lineage>
</organism>
<feature type="transmembrane region" description="Helical" evidence="1">
    <location>
        <begin position="74"/>
        <end position="93"/>
    </location>
</feature>
<proteinExistence type="predicted"/>
<dbReference type="EMBL" id="GG749419">
    <property type="protein sequence ID" value="KMW67271.1"/>
    <property type="molecule type" value="Genomic_DNA"/>
</dbReference>
<reference evidence="2" key="1">
    <citation type="submission" date="2010-03" db="EMBL/GenBank/DDBJ databases">
        <title>Annotation of Blastomyces dermatitidis strain ATCC 18188.</title>
        <authorList>
            <consortium name="The Broad Institute Genome Sequencing Platform"/>
            <consortium name="Broad Institute Genome Sequencing Center for Infectious Disease."/>
            <person name="Cuomo C."/>
            <person name="Klein B."/>
            <person name="Sullivan T."/>
            <person name="Heitman J."/>
            <person name="Young S."/>
            <person name="Zeng Q."/>
            <person name="Gargeya S."/>
            <person name="Alvarado L."/>
            <person name="Berlin A.M."/>
            <person name="Chapman S.B."/>
            <person name="Chen Z."/>
            <person name="Freedman E."/>
            <person name="Gellesch M."/>
            <person name="Goldberg J."/>
            <person name="Griggs A."/>
            <person name="Gujja S."/>
            <person name="Heilman E."/>
            <person name="Heiman D."/>
            <person name="Howarth C."/>
            <person name="Mehta T."/>
            <person name="Neiman D."/>
            <person name="Pearson M."/>
            <person name="Roberts A."/>
            <person name="Saif S."/>
            <person name="Shea T."/>
            <person name="Shenoy N."/>
            <person name="Sisk P."/>
            <person name="Stolte C."/>
            <person name="Sykes S."/>
            <person name="White J."/>
            <person name="Yandava C."/>
            <person name="Haas B."/>
            <person name="Nusbaum C."/>
            <person name="Birren B."/>
        </authorList>
    </citation>
    <scope>NUCLEOTIDE SEQUENCE</scope>
    <source>
        <strain evidence="2">ATCC 18188</strain>
    </source>
</reference>
<protein>
    <submittedName>
        <fullName evidence="2">Uncharacterized protein</fullName>
    </submittedName>
</protein>
<dbReference type="AlphaFoldDB" id="A0A0J9EMG3"/>
<accession>A0A0J9EMG3</accession>
<keyword evidence="1" id="KW-0812">Transmembrane</keyword>
<feature type="non-terminal residue" evidence="2">
    <location>
        <position position="167"/>
    </location>
</feature>
<keyword evidence="1" id="KW-1133">Transmembrane helix</keyword>